<feature type="compositionally biased region" description="Polar residues" evidence="1">
    <location>
        <begin position="433"/>
        <end position="454"/>
    </location>
</feature>
<evidence type="ECO:0000256" key="1">
    <source>
        <dbReference type="SAM" id="MobiDB-lite"/>
    </source>
</evidence>
<feature type="region of interest" description="Disordered" evidence="1">
    <location>
        <begin position="340"/>
        <end position="454"/>
    </location>
</feature>
<gene>
    <name evidence="2" type="ORF">Anas_10126</name>
</gene>
<accession>A0A5N5SV62</accession>
<evidence type="ECO:0000313" key="2">
    <source>
        <dbReference type="EMBL" id="KAB7497549.1"/>
    </source>
</evidence>
<feature type="compositionally biased region" description="Basic residues" evidence="1">
    <location>
        <begin position="340"/>
        <end position="353"/>
    </location>
</feature>
<protein>
    <submittedName>
        <fullName evidence="2">Uncharacterized protein</fullName>
    </submittedName>
</protein>
<feature type="region of interest" description="Disordered" evidence="1">
    <location>
        <begin position="241"/>
        <end position="315"/>
    </location>
</feature>
<evidence type="ECO:0000313" key="3">
    <source>
        <dbReference type="Proteomes" id="UP000326759"/>
    </source>
</evidence>
<proteinExistence type="predicted"/>
<organism evidence="2 3">
    <name type="scientific">Armadillidium nasatum</name>
    <dbReference type="NCBI Taxonomy" id="96803"/>
    <lineage>
        <taxon>Eukaryota</taxon>
        <taxon>Metazoa</taxon>
        <taxon>Ecdysozoa</taxon>
        <taxon>Arthropoda</taxon>
        <taxon>Crustacea</taxon>
        <taxon>Multicrustacea</taxon>
        <taxon>Malacostraca</taxon>
        <taxon>Eumalacostraca</taxon>
        <taxon>Peracarida</taxon>
        <taxon>Isopoda</taxon>
        <taxon>Oniscidea</taxon>
        <taxon>Crinocheta</taxon>
        <taxon>Armadillidiidae</taxon>
        <taxon>Armadillidium</taxon>
    </lineage>
</organism>
<reference evidence="2 3" key="1">
    <citation type="journal article" date="2019" name="PLoS Biol.">
        <title>Sex chromosomes control vertical transmission of feminizing Wolbachia symbionts in an isopod.</title>
        <authorList>
            <person name="Becking T."/>
            <person name="Chebbi M.A."/>
            <person name="Giraud I."/>
            <person name="Moumen B."/>
            <person name="Laverre T."/>
            <person name="Caubet Y."/>
            <person name="Peccoud J."/>
            <person name="Gilbert C."/>
            <person name="Cordaux R."/>
        </authorList>
    </citation>
    <scope>NUCLEOTIDE SEQUENCE [LARGE SCALE GENOMIC DNA]</scope>
    <source>
        <strain evidence="2">ANa2</strain>
        <tissue evidence="2">Whole body excluding digestive tract and cuticle</tissue>
    </source>
</reference>
<name>A0A5N5SV62_9CRUS</name>
<sequence>MEEDEKQVDITSFYEAKFRKLKSNNRTLARELSKQKQISQQIDTAVSLKEELHDSQESLLRLHYQVKGNGDYEHIIQEEVQRRIGALSEPLEATVSHVIRDASNFIENLTKVKQLVTSVISFSNKEKSNFPRRSSHSLHGSRPPLSQNSKSPRKNVVHPMVEGHVLQPATIPIPRMSLQERRRYRLQEQTEIGMEVIGELSSSESESASSDMDDSTSDQIIDEENVHCHLEGVINDDITPADSVKLSSHDEESIVNGGSPIPSTPEDSALDENNTTTIPYQKKIRLHSGSESPCRAKSDTQSSSESLKEETLRSSLNLEKADQVCDEDPLEGSSWMHLVKGRSKNSKKRKTKSGKGNIRTSGLHFLPDTSSESEEEHVEIPVGKVKHGIVKGSSRNRPSRNKSSKVSLSHLDILSSKVSKRSKKSDNRSISSTRDSQGTTDVNNQNEESSTAALPSFIINDSQTDMTLLNENSDLKKSPAGKKCEKNITTIENKLPTSKSPNSELCKESTVNLTCILDSSMEITQCLSKGVLQSLPPPIDQSEESEISVTKTDNIQSEESEISVTKTDNIQSNSNNLSDKLQSHKTSVQDGKKTNKYFKITQENETNEVGFKKTN</sequence>
<dbReference type="Proteomes" id="UP000326759">
    <property type="component" value="Unassembled WGS sequence"/>
</dbReference>
<comment type="caution">
    <text evidence="2">The sequence shown here is derived from an EMBL/GenBank/DDBJ whole genome shotgun (WGS) entry which is preliminary data.</text>
</comment>
<feature type="region of interest" description="Disordered" evidence="1">
    <location>
        <begin position="537"/>
        <end position="615"/>
    </location>
</feature>
<feature type="region of interest" description="Disordered" evidence="1">
    <location>
        <begin position="126"/>
        <end position="154"/>
    </location>
</feature>
<feature type="compositionally biased region" description="Polar residues" evidence="1">
    <location>
        <begin position="562"/>
        <end position="589"/>
    </location>
</feature>
<keyword evidence="3" id="KW-1185">Reference proteome</keyword>
<dbReference type="OrthoDB" id="6622071at2759"/>
<dbReference type="EMBL" id="SEYY01020147">
    <property type="protein sequence ID" value="KAB7497549.1"/>
    <property type="molecule type" value="Genomic_DNA"/>
</dbReference>
<dbReference type="AlphaFoldDB" id="A0A5N5SV62"/>